<proteinExistence type="predicted"/>
<evidence type="ECO:0000313" key="3">
    <source>
        <dbReference type="Proteomes" id="UP000269335"/>
    </source>
</evidence>
<evidence type="ECO:0000256" key="1">
    <source>
        <dbReference type="SAM" id="MobiDB-lite"/>
    </source>
</evidence>
<accession>A0AB37Q9Q4</accession>
<protein>
    <submittedName>
        <fullName evidence="2">Uncharacterized protein</fullName>
    </submittedName>
</protein>
<dbReference type="Proteomes" id="UP000269335">
    <property type="component" value="Unassembled WGS sequence"/>
</dbReference>
<reference evidence="2 3" key="1">
    <citation type="submission" date="2018-08" db="EMBL/GenBank/DDBJ databases">
        <title>Recombination of ecologically and evolutionarily significant loci maintains genetic cohesion in the Pseudomonas syringae species complex.</title>
        <authorList>
            <person name="Dillon M."/>
            <person name="Thakur S."/>
            <person name="Almeida R.N.D."/>
            <person name="Weir B.S."/>
            <person name="Guttman D.S."/>
        </authorList>
    </citation>
    <scope>NUCLEOTIDE SEQUENCE [LARGE SCALE GENOMIC DNA]</scope>
    <source>
        <strain evidence="2 3">ICMP 15201</strain>
    </source>
</reference>
<comment type="caution">
    <text evidence="2">The sequence shown here is derived from an EMBL/GenBank/DDBJ whole genome shotgun (WGS) entry which is preliminary data.</text>
</comment>
<organism evidence="2 3">
    <name type="scientific">Pseudomonas cannabina</name>
    <dbReference type="NCBI Taxonomy" id="86840"/>
    <lineage>
        <taxon>Bacteria</taxon>
        <taxon>Pseudomonadati</taxon>
        <taxon>Pseudomonadota</taxon>
        <taxon>Gammaproteobacteria</taxon>
        <taxon>Pseudomonadales</taxon>
        <taxon>Pseudomonadaceae</taxon>
        <taxon>Pseudomonas</taxon>
    </lineage>
</organism>
<sequence length="366" mass="40990">MVASTEALYALDDNRLIIFHDLATANRLFQLAEAGPMQRIQYFAAELDGQRRRHAGGGRHQRRLDALVNVHFFLGVVCKTGGQRAEETVGRENTEEGPHQCRTHVHADGCLVARTQGRHGNHDTQYRRDDTEAGHAVSNTGDRVRRVLELFFHAQQLHVEQAFQLVGSHVAGRHDAQVITDVRSHALIFQHAWVFGEDRAGGGIFDIPLDRHHAFTAALVEDFVHQPQHFQVVGMREAAAEHLQRLLEHVHGHVAGVGLEKRTQCGTADDQDLIGLEQRHDLAVRQHVSAEYAREDDNDADNFSHRKKYFTESGSGTVRKFLKLFFSLSAHLGETIAGSCEKPFCSVNRRVKMAGPPCTLTVLQPR</sequence>
<gene>
    <name evidence="2" type="ORF">ALQ53_101108</name>
</gene>
<dbReference type="AlphaFoldDB" id="A0AB37Q9Q4"/>
<dbReference type="EMBL" id="RBPH01000160">
    <property type="protein sequence ID" value="RMN80112.1"/>
    <property type="molecule type" value="Genomic_DNA"/>
</dbReference>
<name>A0AB37Q9Q4_PSECA</name>
<feature type="compositionally biased region" description="Basic and acidic residues" evidence="1">
    <location>
        <begin position="120"/>
        <end position="133"/>
    </location>
</feature>
<evidence type="ECO:0000313" key="2">
    <source>
        <dbReference type="EMBL" id="RMN80112.1"/>
    </source>
</evidence>
<feature type="region of interest" description="Disordered" evidence="1">
    <location>
        <begin position="116"/>
        <end position="136"/>
    </location>
</feature>